<organism evidence="1 2">
    <name type="scientific">Vreelandella neptunia</name>
    <dbReference type="NCBI Taxonomy" id="115551"/>
    <lineage>
        <taxon>Bacteria</taxon>
        <taxon>Pseudomonadati</taxon>
        <taxon>Pseudomonadota</taxon>
        <taxon>Gammaproteobacteria</taxon>
        <taxon>Oceanospirillales</taxon>
        <taxon>Halomonadaceae</taxon>
        <taxon>Vreelandella</taxon>
    </lineage>
</organism>
<gene>
    <name evidence="1" type="ORF">SR894_08580</name>
</gene>
<name>A0ABZ0YQZ3_9GAMM</name>
<reference evidence="1 2" key="1">
    <citation type="submission" date="2023-11" db="EMBL/GenBank/DDBJ databases">
        <title>MicrobeMod: A computational toolkit for identifying prokaryotic methylation and restriction-modification with nanopore sequencing.</title>
        <authorList>
            <person name="Crits-Christoph A."/>
            <person name="Kang S.C."/>
            <person name="Lee H."/>
            <person name="Ostrov N."/>
        </authorList>
    </citation>
    <scope>NUCLEOTIDE SEQUENCE [LARGE SCALE GENOMIC DNA]</scope>
    <source>
        <strain evidence="1 2">ATCC BAA-805</strain>
    </source>
</reference>
<dbReference type="Proteomes" id="UP001324794">
    <property type="component" value="Chromosome"/>
</dbReference>
<accession>A0ABZ0YQZ3</accession>
<dbReference type="EMBL" id="CP140255">
    <property type="protein sequence ID" value="WQH14579.1"/>
    <property type="molecule type" value="Genomic_DNA"/>
</dbReference>
<proteinExistence type="predicted"/>
<evidence type="ECO:0000313" key="2">
    <source>
        <dbReference type="Proteomes" id="UP001324794"/>
    </source>
</evidence>
<dbReference type="RefSeq" id="WP_223288839.1">
    <property type="nucleotide sequence ID" value="NZ_CP140255.1"/>
</dbReference>
<sequence length="119" mass="13332">MITTISLPEYSAALGEDIKEQELECAECDGTGECPCCERDCLECDGTGSKLKTLSDREVHAMYFVTVMKSLKKLCAYSSRHDFLIEAGDFIKANGRPDTRFDWLNANDCHEAPYINTVH</sequence>
<keyword evidence="2" id="KW-1185">Reference proteome</keyword>
<evidence type="ECO:0000313" key="1">
    <source>
        <dbReference type="EMBL" id="WQH14579.1"/>
    </source>
</evidence>
<protein>
    <submittedName>
        <fullName evidence="1">Uncharacterized protein</fullName>
    </submittedName>
</protein>